<evidence type="ECO:0000256" key="2">
    <source>
        <dbReference type="ARBA" id="ARBA00022692"/>
    </source>
</evidence>
<dbReference type="Pfam" id="PF02618">
    <property type="entry name" value="YceG"/>
    <property type="match status" value="1"/>
</dbReference>
<dbReference type="CDD" id="cd08010">
    <property type="entry name" value="MltG_like"/>
    <property type="match status" value="1"/>
</dbReference>
<organism evidence="7">
    <name type="scientific">hydrothermal vent metagenome</name>
    <dbReference type="NCBI Taxonomy" id="652676"/>
    <lineage>
        <taxon>unclassified sequences</taxon>
        <taxon>metagenomes</taxon>
        <taxon>ecological metagenomes</taxon>
    </lineage>
</organism>
<evidence type="ECO:0000313" key="7">
    <source>
        <dbReference type="EMBL" id="VAW61111.1"/>
    </source>
</evidence>
<protein>
    <submittedName>
        <fullName evidence="7">FIG004453: protein YceG like</fullName>
    </submittedName>
</protein>
<dbReference type="AlphaFoldDB" id="A0A3B0X019"/>
<keyword evidence="4" id="KW-0472">Membrane</keyword>
<dbReference type="Gene3D" id="3.30.160.60">
    <property type="entry name" value="Classic Zinc Finger"/>
    <property type="match status" value="1"/>
</dbReference>
<evidence type="ECO:0000256" key="5">
    <source>
        <dbReference type="ARBA" id="ARBA00023239"/>
    </source>
</evidence>
<dbReference type="Gene3D" id="3.30.1490.480">
    <property type="entry name" value="Endolytic murein transglycosylase"/>
    <property type="match status" value="1"/>
</dbReference>
<accession>A0A3B0X019</accession>
<dbReference type="HAMAP" id="MF_02065">
    <property type="entry name" value="MltG"/>
    <property type="match status" value="1"/>
</dbReference>
<dbReference type="GO" id="GO:0071555">
    <property type="term" value="P:cell wall organization"/>
    <property type="evidence" value="ECO:0007669"/>
    <property type="project" value="UniProtKB-KW"/>
</dbReference>
<keyword evidence="5" id="KW-0456">Lyase</keyword>
<reference evidence="7" key="1">
    <citation type="submission" date="2018-06" db="EMBL/GenBank/DDBJ databases">
        <authorList>
            <person name="Zhirakovskaya E."/>
        </authorList>
    </citation>
    <scope>NUCLEOTIDE SEQUENCE</scope>
</reference>
<evidence type="ECO:0000256" key="4">
    <source>
        <dbReference type="ARBA" id="ARBA00023136"/>
    </source>
</evidence>
<name>A0A3B0X019_9ZZZZ</name>
<gene>
    <name evidence="7" type="ORF">MNBD_GAMMA11-3294</name>
</gene>
<keyword evidence="2" id="KW-0812">Transmembrane</keyword>
<dbReference type="NCBIfam" id="TIGR00247">
    <property type="entry name" value="endolytic transglycosylase MltG"/>
    <property type="match status" value="1"/>
</dbReference>
<evidence type="ECO:0000256" key="1">
    <source>
        <dbReference type="ARBA" id="ARBA00022475"/>
    </source>
</evidence>
<dbReference type="EMBL" id="UOFG01000138">
    <property type="protein sequence ID" value="VAW61111.1"/>
    <property type="molecule type" value="Genomic_DNA"/>
</dbReference>
<dbReference type="PANTHER" id="PTHR30518:SF2">
    <property type="entry name" value="ENDOLYTIC MUREIN TRANSGLYCOSYLASE"/>
    <property type="match status" value="1"/>
</dbReference>
<evidence type="ECO:0000256" key="3">
    <source>
        <dbReference type="ARBA" id="ARBA00022989"/>
    </source>
</evidence>
<dbReference type="InterPro" id="IPR003770">
    <property type="entry name" value="MLTG-like"/>
</dbReference>
<sequence>MIKKTIGLIFIIFSALAVDFYFFLNKPLRLDTEEIYDFAPGTSVSALARDLESRGIITNRMYFSIWARLTGSERKLKAGEYSISAQLTTLQLFELMQKGKVQLYSLTLVEGLTFRQMMQQINKSPYLSHHLQEMKGESIMQRIGYPGEHPEGQFFPDTYRFPKGMSDIDLLKQAYQEMQRRLNRSWQQRNNNQPLKTAYEALILASIVEKESAIAQERTLIAGVFINRLRKGMRLQTDPTVIYGLGDQYKGDIRFRHLRTDTPYNTYTRKGLPPTPIAMPGQGALDAVSNPDSTAYIYFVAMSDNSGRHIFSTNLKDHESAVDVHQRKRKKKKKADQ</sequence>
<keyword evidence="6" id="KW-0961">Cell wall biogenesis/degradation</keyword>
<dbReference type="GO" id="GO:0016829">
    <property type="term" value="F:lyase activity"/>
    <property type="evidence" value="ECO:0007669"/>
    <property type="project" value="UniProtKB-KW"/>
</dbReference>
<evidence type="ECO:0000256" key="6">
    <source>
        <dbReference type="ARBA" id="ARBA00023316"/>
    </source>
</evidence>
<keyword evidence="3" id="KW-1133">Transmembrane helix</keyword>
<proteinExistence type="inferred from homology"/>
<keyword evidence="1" id="KW-1003">Cell membrane</keyword>
<dbReference type="PANTHER" id="PTHR30518">
    <property type="entry name" value="ENDOLYTIC MUREIN TRANSGLYCOSYLASE"/>
    <property type="match status" value="1"/>
</dbReference>